<dbReference type="InterPro" id="IPR048720">
    <property type="entry name" value="PROPPIN"/>
</dbReference>
<dbReference type="STRING" id="1230905.A0A1G4JMT1"/>
<dbReference type="Proteomes" id="UP000191024">
    <property type="component" value="Chromosome E"/>
</dbReference>
<dbReference type="PANTHER" id="PTHR11227">
    <property type="entry name" value="WD-REPEAT PROTEIN INTERACTING WITH PHOSPHOINOSIDES WIPI -RELATED"/>
    <property type="match status" value="1"/>
</dbReference>
<keyword evidence="1" id="KW-0853">WD repeat</keyword>
<evidence type="ECO:0000313" key="4">
    <source>
        <dbReference type="EMBL" id="SCU91946.1"/>
    </source>
</evidence>
<evidence type="ECO:0000256" key="3">
    <source>
        <dbReference type="ARBA" id="ARBA00025740"/>
    </source>
</evidence>
<name>A0A1G4JMT1_9SACH</name>
<keyword evidence="5" id="KW-1185">Reference proteome</keyword>
<accession>A0A1G4JMT1</accession>
<sequence>MKVLGFNQDASCCSVATSSNALRIYNCDPFGQCFELQTQVNQDENNKLNLQDSTEPRFIIGMLFSTSLIAVADKNQGWQRNRKLRIINTKRNSTICELTFPEEIVDVTMNRKRLCVLLVNDQICIYDISCMKLLQSVDAGVKADVQSRRGSLHTTCNVKMALSSDDRSILCYSAGSGVQGEKSVTNRIVVFDALNACPINQLNDVHKGKIACIDVSHKGDLVATASQKGTIIRIFHTGVDSEFDVNNPLFGEFRRGTRPSKIYAIKFNKSSTLLGCVGDTDTLHIFKLASLDNLPSSNNSEEVESMLRSKVAKESAGQLGYFLSKSVIPHLPNHKLTRDYAFVKVDEAVHHCFGFPEELPNKVYIAGDDGKLQIYDLPVTPGSCTLVKVNKFVI</sequence>
<dbReference type="AlphaFoldDB" id="A0A1G4JMT1"/>
<evidence type="ECO:0000313" key="5">
    <source>
        <dbReference type="Proteomes" id="UP000191024"/>
    </source>
</evidence>
<evidence type="ECO:0000256" key="1">
    <source>
        <dbReference type="ARBA" id="ARBA00022574"/>
    </source>
</evidence>
<proteinExistence type="inferred from homology"/>
<dbReference type="Pfam" id="PF21032">
    <property type="entry name" value="PROPPIN"/>
    <property type="match status" value="1"/>
</dbReference>
<dbReference type="InterPro" id="IPR015943">
    <property type="entry name" value="WD40/YVTN_repeat-like_dom_sf"/>
</dbReference>
<comment type="similarity">
    <text evidence="3">Belongs to the WD repeat PROPPIN family.</text>
</comment>
<dbReference type="EMBL" id="LT598465">
    <property type="protein sequence ID" value="SCU91946.1"/>
    <property type="molecule type" value="Genomic_DNA"/>
</dbReference>
<gene>
    <name evidence="4" type="ORF">LAMI_0E08042G</name>
</gene>
<dbReference type="SMART" id="SM00320">
    <property type="entry name" value="WD40"/>
    <property type="match status" value="3"/>
</dbReference>
<dbReference type="InterPro" id="IPR036322">
    <property type="entry name" value="WD40_repeat_dom_sf"/>
</dbReference>
<dbReference type="InterPro" id="IPR001680">
    <property type="entry name" value="WD40_rpt"/>
</dbReference>
<dbReference type="SUPFAM" id="SSF50978">
    <property type="entry name" value="WD40 repeat-like"/>
    <property type="match status" value="1"/>
</dbReference>
<keyword evidence="2" id="KW-0677">Repeat</keyword>
<dbReference type="GO" id="GO:0005737">
    <property type="term" value="C:cytoplasm"/>
    <property type="evidence" value="ECO:0007669"/>
    <property type="project" value="UniProtKB-ARBA"/>
</dbReference>
<protein>
    <submittedName>
        <fullName evidence="4">LAMI_0E08042g1_1</fullName>
    </submittedName>
</protein>
<dbReference type="Gene3D" id="2.130.10.10">
    <property type="entry name" value="YVTN repeat-like/Quinoprotein amine dehydrogenase"/>
    <property type="match status" value="1"/>
</dbReference>
<dbReference type="OrthoDB" id="1667587at2759"/>
<organism evidence="4 5">
    <name type="scientific">Lachancea mirantina</name>
    <dbReference type="NCBI Taxonomy" id="1230905"/>
    <lineage>
        <taxon>Eukaryota</taxon>
        <taxon>Fungi</taxon>
        <taxon>Dikarya</taxon>
        <taxon>Ascomycota</taxon>
        <taxon>Saccharomycotina</taxon>
        <taxon>Saccharomycetes</taxon>
        <taxon>Saccharomycetales</taxon>
        <taxon>Saccharomycetaceae</taxon>
        <taxon>Lachancea</taxon>
    </lineage>
</organism>
<evidence type="ECO:0000256" key="2">
    <source>
        <dbReference type="ARBA" id="ARBA00022737"/>
    </source>
</evidence>
<reference evidence="4 5" key="1">
    <citation type="submission" date="2016-03" db="EMBL/GenBank/DDBJ databases">
        <authorList>
            <person name="Devillers H."/>
        </authorList>
    </citation>
    <scope>NUCLEOTIDE SEQUENCE [LARGE SCALE GENOMIC DNA]</scope>
    <source>
        <strain evidence="4">CBS 11717</strain>
    </source>
</reference>